<gene>
    <name evidence="1" type="ORF">BTBSAS_70071</name>
</gene>
<accession>A0A2X0R7M9</accession>
<evidence type="ECO:0000313" key="1">
    <source>
        <dbReference type="EMBL" id="SPP30220.1"/>
    </source>
</evidence>
<protein>
    <submittedName>
        <fullName evidence="1">Uncharacterized protein</fullName>
    </submittedName>
</protein>
<dbReference type="EMBL" id="OUNC01000067">
    <property type="protein sequence ID" value="SPP30220.1"/>
    <property type="molecule type" value="Genomic_DNA"/>
</dbReference>
<dbReference type="AlphaFoldDB" id="A0A2X0R7M9"/>
<reference evidence="2" key="1">
    <citation type="submission" date="2018-04" db="EMBL/GenBank/DDBJ databases">
        <authorList>
            <person name="Illikoud N."/>
        </authorList>
    </citation>
    <scope>NUCLEOTIDE SEQUENCE [LARGE SCALE GENOMIC DNA]</scope>
</reference>
<name>A0A2X0R7M9_BROTH</name>
<proteinExistence type="predicted"/>
<sequence length="26" mass="3007">MAFFHSVNHGIVKMLEARNYNDEKVG</sequence>
<evidence type="ECO:0000313" key="2">
    <source>
        <dbReference type="Proteomes" id="UP000270190"/>
    </source>
</evidence>
<organism evidence="1 2">
    <name type="scientific">Brochothrix thermosphacta</name>
    <name type="common">Microbacterium thermosphactum</name>
    <dbReference type="NCBI Taxonomy" id="2756"/>
    <lineage>
        <taxon>Bacteria</taxon>
        <taxon>Bacillati</taxon>
        <taxon>Bacillota</taxon>
        <taxon>Bacilli</taxon>
        <taxon>Bacillales</taxon>
        <taxon>Listeriaceae</taxon>
        <taxon>Brochothrix</taxon>
    </lineage>
</organism>
<dbReference type="Proteomes" id="UP000270190">
    <property type="component" value="Unassembled WGS sequence"/>
</dbReference>